<gene>
    <name evidence="1" type="ORF">GCM10011320_52220</name>
</gene>
<organism evidence="1 2">
    <name type="scientific">Neoroseomonas lacus</name>
    <dbReference type="NCBI Taxonomy" id="287609"/>
    <lineage>
        <taxon>Bacteria</taxon>
        <taxon>Pseudomonadati</taxon>
        <taxon>Pseudomonadota</taxon>
        <taxon>Alphaproteobacteria</taxon>
        <taxon>Acetobacterales</taxon>
        <taxon>Acetobacteraceae</taxon>
        <taxon>Neoroseomonas</taxon>
    </lineage>
</organism>
<proteinExistence type="predicted"/>
<protein>
    <submittedName>
        <fullName evidence="1">Uncharacterized protein</fullName>
    </submittedName>
</protein>
<dbReference type="EMBL" id="BMKW01000016">
    <property type="protein sequence ID" value="GGJ38186.1"/>
    <property type="molecule type" value="Genomic_DNA"/>
</dbReference>
<keyword evidence="2" id="KW-1185">Reference proteome</keyword>
<name>A0A917L252_9PROT</name>
<reference evidence="1" key="2">
    <citation type="submission" date="2020-09" db="EMBL/GenBank/DDBJ databases">
        <authorList>
            <person name="Sun Q."/>
            <person name="Zhou Y."/>
        </authorList>
    </citation>
    <scope>NUCLEOTIDE SEQUENCE</scope>
    <source>
        <strain evidence="1">CGMCC 1.3617</strain>
    </source>
</reference>
<accession>A0A917L252</accession>
<sequence>MPRVTTDSREYCVELADRLGVLPGARDDAVRRLAEDGMQLCNNGHPRTGVAKLRRAIRAAQLHP</sequence>
<evidence type="ECO:0000313" key="2">
    <source>
        <dbReference type="Proteomes" id="UP000661507"/>
    </source>
</evidence>
<reference evidence="1" key="1">
    <citation type="journal article" date="2014" name="Int. J. Syst. Evol. Microbiol.">
        <title>Complete genome sequence of Corynebacterium casei LMG S-19264T (=DSM 44701T), isolated from a smear-ripened cheese.</title>
        <authorList>
            <consortium name="US DOE Joint Genome Institute (JGI-PGF)"/>
            <person name="Walter F."/>
            <person name="Albersmeier A."/>
            <person name="Kalinowski J."/>
            <person name="Ruckert C."/>
        </authorList>
    </citation>
    <scope>NUCLEOTIDE SEQUENCE</scope>
    <source>
        <strain evidence="1">CGMCC 1.3617</strain>
    </source>
</reference>
<evidence type="ECO:0000313" key="1">
    <source>
        <dbReference type="EMBL" id="GGJ38186.1"/>
    </source>
</evidence>
<dbReference type="Proteomes" id="UP000661507">
    <property type="component" value="Unassembled WGS sequence"/>
</dbReference>
<dbReference type="AlphaFoldDB" id="A0A917L252"/>
<comment type="caution">
    <text evidence="1">The sequence shown here is derived from an EMBL/GenBank/DDBJ whole genome shotgun (WGS) entry which is preliminary data.</text>
</comment>